<dbReference type="PANTHER" id="PTHR19338:SF66">
    <property type="entry name" value="NB-ARC DOMAIN-CONTAINING PROTEIN"/>
    <property type="match status" value="1"/>
</dbReference>
<evidence type="ECO:0000256" key="2">
    <source>
        <dbReference type="ARBA" id="ARBA00022741"/>
    </source>
</evidence>
<evidence type="ECO:0000259" key="4">
    <source>
        <dbReference type="Pfam" id="PF18052"/>
    </source>
</evidence>
<dbReference type="InterPro" id="IPR041118">
    <property type="entry name" value="Rx_N"/>
</dbReference>
<organism evidence="5 6">
    <name type="scientific">Acer saccharum</name>
    <name type="common">Sugar maple</name>
    <dbReference type="NCBI Taxonomy" id="4024"/>
    <lineage>
        <taxon>Eukaryota</taxon>
        <taxon>Viridiplantae</taxon>
        <taxon>Streptophyta</taxon>
        <taxon>Embryophyta</taxon>
        <taxon>Tracheophyta</taxon>
        <taxon>Spermatophyta</taxon>
        <taxon>Magnoliopsida</taxon>
        <taxon>eudicotyledons</taxon>
        <taxon>Gunneridae</taxon>
        <taxon>Pentapetalae</taxon>
        <taxon>rosids</taxon>
        <taxon>malvids</taxon>
        <taxon>Sapindales</taxon>
        <taxon>Sapindaceae</taxon>
        <taxon>Hippocastanoideae</taxon>
        <taxon>Acereae</taxon>
        <taxon>Acer</taxon>
    </lineage>
</organism>
<reference evidence="5" key="2">
    <citation type="submission" date="2023-06" db="EMBL/GenBank/DDBJ databases">
        <authorList>
            <person name="Swenson N.G."/>
            <person name="Wegrzyn J.L."/>
            <person name="Mcevoy S.L."/>
        </authorList>
    </citation>
    <scope>NUCLEOTIDE SEQUENCE</scope>
    <source>
        <strain evidence="5">NS2018</strain>
        <tissue evidence="5">Leaf</tissue>
    </source>
</reference>
<protein>
    <recommendedName>
        <fullName evidence="4">Disease resistance N-terminal domain-containing protein</fullName>
    </recommendedName>
</protein>
<sequence>MQDGGTPQSLENHIPCVYLLKGITRKTSNIIPAKIKEKESRKRLGDFLIQEAVFLGGVGNEAKLLQNELEWMQCYIANAEGKQVDDPMIRKWLSDITEISYDIEDVIDKIILQVHEKTTIDLDEEKKPAGGCFSPCPAPYSTRSPVPLTKAKRRLICITQGRGLKYLKSESMISLVNANGMDSKIPLTRLKERPILLLLLLAD</sequence>
<evidence type="ECO:0000313" key="5">
    <source>
        <dbReference type="EMBL" id="KAK0586650.1"/>
    </source>
</evidence>
<dbReference type="PANTHER" id="PTHR19338">
    <property type="entry name" value="TRANSLOCASE OF INNER MITOCHONDRIAL MEMBRANE 13 HOMOLOG"/>
    <property type="match status" value="1"/>
</dbReference>
<name>A0AA39SBW8_ACESA</name>
<dbReference type="Proteomes" id="UP001168877">
    <property type="component" value="Unassembled WGS sequence"/>
</dbReference>
<dbReference type="CDD" id="cd14798">
    <property type="entry name" value="RX-CC_like"/>
    <property type="match status" value="1"/>
</dbReference>
<comment type="caution">
    <text evidence="5">The sequence shown here is derived from an EMBL/GenBank/DDBJ whole genome shotgun (WGS) entry which is preliminary data.</text>
</comment>
<evidence type="ECO:0000256" key="1">
    <source>
        <dbReference type="ARBA" id="ARBA00022737"/>
    </source>
</evidence>
<dbReference type="InterPro" id="IPR038005">
    <property type="entry name" value="RX-like_CC"/>
</dbReference>
<dbReference type="Pfam" id="PF18052">
    <property type="entry name" value="Rx_N"/>
    <property type="match status" value="1"/>
</dbReference>
<dbReference type="AlphaFoldDB" id="A0AA39SBW8"/>
<feature type="domain" description="Disease resistance N-terminal" evidence="4">
    <location>
        <begin position="42"/>
        <end position="118"/>
    </location>
</feature>
<evidence type="ECO:0000256" key="3">
    <source>
        <dbReference type="ARBA" id="ARBA00022821"/>
    </source>
</evidence>
<reference evidence="5" key="1">
    <citation type="journal article" date="2022" name="Plant J.">
        <title>Strategies of tolerance reflected in two North American maple genomes.</title>
        <authorList>
            <person name="McEvoy S.L."/>
            <person name="Sezen U.U."/>
            <person name="Trouern-Trend A."/>
            <person name="McMahon S.M."/>
            <person name="Schaberg P.G."/>
            <person name="Yang J."/>
            <person name="Wegrzyn J.L."/>
            <person name="Swenson N.G."/>
        </authorList>
    </citation>
    <scope>NUCLEOTIDE SEQUENCE</scope>
    <source>
        <strain evidence="5">NS2018</strain>
    </source>
</reference>
<dbReference type="EMBL" id="JAUESC010000382">
    <property type="protein sequence ID" value="KAK0586650.1"/>
    <property type="molecule type" value="Genomic_DNA"/>
</dbReference>
<keyword evidence="2" id="KW-0547">Nucleotide-binding</keyword>
<keyword evidence="6" id="KW-1185">Reference proteome</keyword>
<keyword evidence="1" id="KW-0677">Repeat</keyword>
<dbReference type="GO" id="GO:0006952">
    <property type="term" value="P:defense response"/>
    <property type="evidence" value="ECO:0007669"/>
    <property type="project" value="UniProtKB-KW"/>
</dbReference>
<gene>
    <name evidence="5" type="ORF">LWI29_010249</name>
</gene>
<dbReference type="Gene3D" id="1.20.5.4130">
    <property type="match status" value="1"/>
</dbReference>
<accession>A0AA39SBW8</accession>
<dbReference type="GO" id="GO:0000166">
    <property type="term" value="F:nucleotide binding"/>
    <property type="evidence" value="ECO:0007669"/>
    <property type="project" value="UniProtKB-KW"/>
</dbReference>
<evidence type="ECO:0000313" key="6">
    <source>
        <dbReference type="Proteomes" id="UP001168877"/>
    </source>
</evidence>
<keyword evidence="3" id="KW-0611">Plant defense</keyword>
<proteinExistence type="predicted"/>